<evidence type="ECO:0000256" key="7">
    <source>
        <dbReference type="ARBA" id="ARBA00032345"/>
    </source>
</evidence>
<evidence type="ECO:0000256" key="5">
    <source>
        <dbReference type="ARBA" id="ARBA00022741"/>
    </source>
</evidence>
<dbReference type="GO" id="GO:0005525">
    <property type="term" value="F:GTP binding"/>
    <property type="evidence" value="ECO:0007669"/>
    <property type="project" value="UniProtKB-UniRule"/>
</dbReference>
<dbReference type="HAMAP" id="MF_00195">
    <property type="entry name" value="GTPase_Der"/>
    <property type="match status" value="1"/>
</dbReference>
<sequence>MTKPIIAIVGKPNVGKSTIFNRIIGERVSIVEDTPGITRDRIYSSGEWLTHDFNLIDTGGIDLGDEPFQKQIRAQAEVAIDESDVIIFMVNGREGVTQADEMVARILYKSNKPVVLAVNKIDNPEMRSDIYDFYSLGFGEPFPISGSHGLGLGDLLDEAAKHFPTNEDPDYDDETIRLSLIGRPNVGKSSLINAILGEERVIVSPIAGTTRDAIDTLYTVDDQEYVLIDTAGMRKKGKVYESTEKYSVLRALKAIERSNVVLVVIDAEEGIIEQDKKVAGYAHEAGKAIVIVVNKWDTVEKDSKTMKKFEEKVRDNFQFLDYAPIAFVSALEKSRLKTLFPLIQMADENHRKRVQSSTLNEVITDAVAMNPTPTDNGRRLNIFYATQVAIQPPTFVVFVNDAELMHFSYKRFLENRIRDAFGFEGTPVHLISRKRN</sequence>
<dbReference type="Gene3D" id="3.40.50.300">
    <property type="entry name" value="P-loop containing nucleotide triphosphate hydrolases"/>
    <property type="match status" value="2"/>
</dbReference>
<dbReference type="Pfam" id="PF01926">
    <property type="entry name" value="MMR_HSR1"/>
    <property type="match status" value="2"/>
</dbReference>
<feature type="binding site" evidence="9">
    <location>
        <begin position="57"/>
        <end position="61"/>
    </location>
    <ligand>
        <name>GTP</name>
        <dbReference type="ChEBI" id="CHEBI:37565"/>
        <label>1</label>
    </ligand>
</feature>
<dbReference type="KEGG" id="sste:SAMEA4384403_1301"/>
<dbReference type="InterPro" id="IPR006073">
    <property type="entry name" value="GTP-bd"/>
</dbReference>
<dbReference type="InterPro" id="IPR032859">
    <property type="entry name" value="KH_dom-like"/>
</dbReference>
<dbReference type="PIRSF" id="PIRSF006485">
    <property type="entry name" value="GTP-binding_EngA"/>
    <property type="match status" value="1"/>
</dbReference>
<comment type="subunit">
    <text evidence="9">Associates with the 50S ribosomal subunit.</text>
</comment>
<feature type="binding site" evidence="9">
    <location>
        <begin position="229"/>
        <end position="233"/>
    </location>
    <ligand>
        <name>GTP</name>
        <dbReference type="ChEBI" id="CHEBI:37565"/>
        <label>2</label>
    </ligand>
</feature>
<dbReference type="PANTHER" id="PTHR43834">
    <property type="entry name" value="GTPASE DER"/>
    <property type="match status" value="1"/>
</dbReference>
<accession>A0A239Z9S2</accession>
<feature type="binding site" evidence="9">
    <location>
        <begin position="294"/>
        <end position="297"/>
    </location>
    <ligand>
        <name>GTP</name>
        <dbReference type="ChEBI" id="CHEBI:37565"/>
        <label>2</label>
    </ligand>
</feature>
<keyword evidence="14" id="KW-1185">Reference proteome</keyword>
<organism evidence="13 14">
    <name type="scientific">Mammaliicoccus stepanovicii</name>
    <dbReference type="NCBI Taxonomy" id="643214"/>
    <lineage>
        <taxon>Bacteria</taxon>
        <taxon>Bacillati</taxon>
        <taxon>Bacillota</taxon>
        <taxon>Bacilli</taxon>
        <taxon>Bacillales</taxon>
        <taxon>Staphylococcaceae</taxon>
        <taxon>Mammaliicoccus</taxon>
    </lineage>
</organism>
<dbReference type="NCBIfam" id="TIGR00231">
    <property type="entry name" value="small_GTP"/>
    <property type="match status" value="2"/>
</dbReference>
<feature type="binding site" evidence="9">
    <location>
        <begin position="119"/>
        <end position="122"/>
    </location>
    <ligand>
        <name>GTP</name>
        <dbReference type="ChEBI" id="CHEBI:37565"/>
        <label>1</label>
    </ligand>
</feature>
<proteinExistence type="inferred from homology"/>
<dbReference type="FunFam" id="3.40.50.300:FF:000040">
    <property type="entry name" value="GTPase Der"/>
    <property type="match status" value="1"/>
</dbReference>
<dbReference type="CDD" id="cd01895">
    <property type="entry name" value="EngA2"/>
    <property type="match status" value="1"/>
</dbReference>
<dbReference type="Gene3D" id="3.30.300.20">
    <property type="match status" value="1"/>
</dbReference>
<evidence type="ECO:0000313" key="14">
    <source>
        <dbReference type="Proteomes" id="UP000242084"/>
    </source>
</evidence>
<name>A0A239Z9S2_9STAP</name>
<dbReference type="Proteomes" id="UP000242084">
    <property type="component" value="Chromosome 1"/>
</dbReference>
<keyword evidence="6 9" id="KW-0342">GTP-binding</keyword>
<reference evidence="13 14" key="1">
    <citation type="submission" date="2017-06" db="EMBL/GenBank/DDBJ databases">
        <authorList>
            <consortium name="Pathogen Informatics"/>
        </authorList>
    </citation>
    <scope>NUCLEOTIDE SEQUENCE [LARGE SCALE GENOMIC DNA]</scope>
    <source>
        <strain evidence="13 14">NCTC13839</strain>
    </source>
</reference>
<dbReference type="GO" id="GO:0042254">
    <property type="term" value="P:ribosome biogenesis"/>
    <property type="evidence" value="ECO:0007669"/>
    <property type="project" value="UniProtKB-KW"/>
</dbReference>
<feature type="binding site" evidence="9">
    <location>
        <begin position="182"/>
        <end position="189"/>
    </location>
    <ligand>
        <name>GTP</name>
        <dbReference type="ChEBI" id="CHEBI:37565"/>
        <label>2</label>
    </ligand>
</feature>
<gene>
    <name evidence="13" type="primary">engA</name>
    <name evidence="9" type="synonym">der</name>
    <name evidence="13" type="ORF">SAMEA4384403_01301</name>
</gene>
<evidence type="ECO:0000256" key="11">
    <source>
        <dbReference type="RuleBase" id="RU004481"/>
    </source>
</evidence>
<dbReference type="NCBIfam" id="TIGR03594">
    <property type="entry name" value="GTPase_EngA"/>
    <property type="match status" value="1"/>
</dbReference>
<evidence type="ECO:0000256" key="2">
    <source>
        <dbReference type="ARBA" id="ARBA00020953"/>
    </source>
</evidence>
<dbReference type="AlphaFoldDB" id="A0A239Z9S2"/>
<dbReference type="PROSITE" id="PS51712">
    <property type="entry name" value="G_ENGA"/>
    <property type="match status" value="2"/>
</dbReference>
<dbReference type="InterPro" id="IPR027417">
    <property type="entry name" value="P-loop_NTPase"/>
</dbReference>
<dbReference type="PANTHER" id="PTHR43834:SF6">
    <property type="entry name" value="GTPASE DER"/>
    <property type="match status" value="1"/>
</dbReference>
<feature type="binding site" evidence="9">
    <location>
        <begin position="10"/>
        <end position="17"/>
    </location>
    <ligand>
        <name>GTP</name>
        <dbReference type="ChEBI" id="CHEBI:37565"/>
        <label>1</label>
    </ligand>
</feature>
<comment type="similarity">
    <text evidence="1 9 10 11">Belongs to the TRAFAC class TrmE-Era-EngA-EngB-Septin-like GTPase superfamily. EngA (Der) GTPase family.</text>
</comment>
<dbReference type="FunFam" id="3.40.50.300:FF:000057">
    <property type="entry name" value="GTPase Der"/>
    <property type="match status" value="1"/>
</dbReference>
<dbReference type="FunFam" id="3.30.300.20:FF:000004">
    <property type="entry name" value="GTPase Der"/>
    <property type="match status" value="1"/>
</dbReference>
<evidence type="ECO:0000313" key="13">
    <source>
        <dbReference type="EMBL" id="SNV67354.1"/>
    </source>
</evidence>
<dbReference type="Pfam" id="PF14714">
    <property type="entry name" value="KH_dom-like"/>
    <property type="match status" value="1"/>
</dbReference>
<dbReference type="CDD" id="cd01894">
    <property type="entry name" value="EngA1"/>
    <property type="match status" value="1"/>
</dbReference>
<keyword evidence="4 11" id="KW-0677">Repeat</keyword>
<dbReference type="InterPro" id="IPR031166">
    <property type="entry name" value="G_ENGA"/>
</dbReference>
<dbReference type="InterPro" id="IPR015946">
    <property type="entry name" value="KH_dom-like_a/b"/>
</dbReference>
<keyword evidence="5 9" id="KW-0547">Nucleotide-binding</keyword>
<evidence type="ECO:0000256" key="1">
    <source>
        <dbReference type="ARBA" id="ARBA00008279"/>
    </source>
</evidence>
<feature type="domain" description="EngA-type G" evidence="12">
    <location>
        <begin position="4"/>
        <end position="167"/>
    </location>
</feature>
<dbReference type="EMBL" id="LT906462">
    <property type="protein sequence ID" value="SNV67354.1"/>
    <property type="molecule type" value="Genomic_DNA"/>
</dbReference>
<feature type="domain" description="EngA-type G" evidence="12">
    <location>
        <begin position="176"/>
        <end position="351"/>
    </location>
</feature>
<dbReference type="PRINTS" id="PR00326">
    <property type="entry name" value="GTP1OBG"/>
</dbReference>
<evidence type="ECO:0000259" key="12">
    <source>
        <dbReference type="PROSITE" id="PS51712"/>
    </source>
</evidence>
<dbReference type="InterPro" id="IPR005225">
    <property type="entry name" value="Small_GTP-bd"/>
</dbReference>
<dbReference type="SUPFAM" id="SSF52540">
    <property type="entry name" value="P-loop containing nucleoside triphosphate hydrolases"/>
    <property type="match status" value="2"/>
</dbReference>
<evidence type="ECO:0000256" key="9">
    <source>
        <dbReference type="HAMAP-Rule" id="MF_00195"/>
    </source>
</evidence>
<dbReference type="InterPro" id="IPR016484">
    <property type="entry name" value="GTPase_Der"/>
</dbReference>
<dbReference type="OrthoDB" id="9805918at2"/>
<dbReference type="RefSeq" id="WP_095087942.1">
    <property type="nucleotide sequence ID" value="NZ_BMDM01000002.1"/>
</dbReference>
<evidence type="ECO:0000256" key="6">
    <source>
        <dbReference type="ARBA" id="ARBA00023134"/>
    </source>
</evidence>
<evidence type="ECO:0000256" key="4">
    <source>
        <dbReference type="ARBA" id="ARBA00022737"/>
    </source>
</evidence>
<evidence type="ECO:0000256" key="10">
    <source>
        <dbReference type="PROSITE-ProRule" id="PRU01049"/>
    </source>
</evidence>
<dbReference type="GO" id="GO:0043022">
    <property type="term" value="F:ribosome binding"/>
    <property type="evidence" value="ECO:0007669"/>
    <property type="project" value="TreeGrafter"/>
</dbReference>
<keyword evidence="3 9" id="KW-0690">Ribosome biogenesis</keyword>
<protein>
    <recommendedName>
        <fullName evidence="2 9">GTPase Der</fullName>
    </recommendedName>
    <alternativeName>
        <fullName evidence="7 9">GTP-binding protein EngA</fullName>
    </alternativeName>
</protein>
<comment type="function">
    <text evidence="8 9 11">GTPase that plays an essential role in the late steps of ribosome biogenesis.</text>
</comment>
<evidence type="ECO:0000256" key="8">
    <source>
        <dbReference type="ARBA" id="ARBA00053470"/>
    </source>
</evidence>
<evidence type="ECO:0000256" key="3">
    <source>
        <dbReference type="ARBA" id="ARBA00022517"/>
    </source>
</evidence>